<organism evidence="1 2">
    <name type="scientific">Fusobacterium necrophorum subsp. funduliforme</name>
    <dbReference type="NCBI Taxonomy" id="143387"/>
    <lineage>
        <taxon>Bacteria</taxon>
        <taxon>Fusobacteriati</taxon>
        <taxon>Fusobacteriota</taxon>
        <taxon>Fusobacteriia</taxon>
        <taxon>Fusobacteriales</taxon>
        <taxon>Fusobacteriaceae</taxon>
        <taxon>Fusobacterium</taxon>
    </lineage>
</organism>
<evidence type="ECO:0000313" key="1">
    <source>
        <dbReference type="EMBL" id="KYL05181.1"/>
    </source>
</evidence>
<protein>
    <submittedName>
        <fullName evidence="1">Uncharacterized protein</fullName>
    </submittedName>
</protein>
<dbReference type="AlphaFoldDB" id="A0A162J5M9"/>
<comment type="caution">
    <text evidence="1">The sequence shown here is derived from an EMBL/GenBank/DDBJ whole genome shotgun (WGS) entry which is preliminary data.</text>
</comment>
<name>A0A162J5M9_9FUSO</name>
<proteinExistence type="predicted"/>
<dbReference type="Proteomes" id="UP000075816">
    <property type="component" value="Unassembled WGS sequence"/>
</dbReference>
<dbReference type="RefSeq" id="WP_062680618.1">
    <property type="nucleotide sequence ID" value="NZ_LVEA01000001.1"/>
</dbReference>
<evidence type="ECO:0000313" key="2">
    <source>
        <dbReference type="Proteomes" id="UP000075816"/>
    </source>
</evidence>
<accession>A0A162J5M9</accession>
<sequence>MHWKELQSIIKIAFQKNLEDLVDLTTGNWKCGTCKEKAKFLDKELILKALKEKENEIKQQDDFYQKR</sequence>
<reference evidence="1 2" key="1">
    <citation type="submission" date="2016-03" db="EMBL/GenBank/DDBJ databases">
        <title>Comparative genomics of human isolates of Fusobacterium necrophorum.</title>
        <authorList>
            <person name="Jensen A."/>
            <person name="Bank S."/>
            <person name="Andersen P.S."/>
            <person name="Kristensen L.H."/>
            <person name="Prag J."/>
        </authorList>
    </citation>
    <scope>NUCLEOTIDE SEQUENCE [LARGE SCALE GENOMIC DNA]</scope>
    <source>
        <strain evidence="1 2">LS_1264</strain>
    </source>
</reference>
<gene>
    <name evidence="1" type="ORF">A2J07_00165</name>
</gene>
<dbReference type="EMBL" id="LVEA01000001">
    <property type="protein sequence ID" value="KYL05181.1"/>
    <property type="molecule type" value="Genomic_DNA"/>
</dbReference>